<organism evidence="3 4">
    <name type="scientific">Cloeon dipterum</name>
    <dbReference type="NCBI Taxonomy" id="197152"/>
    <lineage>
        <taxon>Eukaryota</taxon>
        <taxon>Metazoa</taxon>
        <taxon>Ecdysozoa</taxon>
        <taxon>Arthropoda</taxon>
        <taxon>Hexapoda</taxon>
        <taxon>Insecta</taxon>
        <taxon>Pterygota</taxon>
        <taxon>Palaeoptera</taxon>
        <taxon>Ephemeroptera</taxon>
        <taxon>Pisciforma</taxon>
        <taxon>Baetidae</taxon>
        <taxon>Cloeon</taxon>
    </lineage>
</organism>
<sequence>MHCWERAAASAKNGRAPAGTGGEQPAKASAGGREFGGADLDCTPSPRLRQFLVSTGALTVQLPSPAQAPTACLPATTVQISVLPLKQVQLQPTGEFAYARGSPNSIMMWLLKFFLVLIGYFMTVDASTTVIPRPPFEFIKSPSFDVTTPSMQVVRSLDMTAATPSHQARQIPPPPAPKYFGTTPGYQIVPPHFRLLWAEQEDNIPQNTPKPLMHPTKPFHV</sequence>
<keyword evidence="2" id="KW-0812">Transmembrane</keyword>
<keyword evidence="2" id="KW-1133">Transmembrane helix</keyword>
<feature type="region of interest" description="Disordered" evidence="1">
    <location>
        <begin position="9"/>
        <end position="36"/>
    </location>
</feature>
<evidence type="ECO:0000313" key="3">
    <source>
        <dbReference type="EMBL" id="CAB3366604.1"/>
    </source>
</evidence>
<accession>A0A8S1CCB2</accession>
<protein>
    <submittedName>
        <fullName evidence="3">Uncharacterized protein</fullName>
    </submittedName>
</protein>
<keyword evidence="2" id="KW-0472">Membrane</keyword>
<proteinExistence type="predicted"/>
<name>A0A8S1CCB2_9INSE</name>
<evidence type="ECO:0000256" key="2">
    <source>
        <dbReference type="SAM" id="Phobius"/>
    </source>
</evidence>
<keyword evidence="4" id="KW-1185">Reference proteome</keyword>
<comment type="caution">
    <text evidence="3">The sequence shown here is derived from an EMBL/GenBank/DDBJ whole genome shotgun (WGS) entry which is preliminary data.</text>
</comment>
<evidence type="ECO:0000313" key="4">
    <source>
        <dbReference type="Proteomes" id="UP000494165"/>
    </source>
</evidence>
<dbReference type="AlphaFoldDB" id="A0A8S1CCB2"/>
<feature type="transmembrane region" description="Helical" evidence="2">
    <location>
        <begin position="106"/>
        <end position="123"/>
    </location>
</feature>
<dbReference type="EMBL" id="CADEPI010000026">
    <property type="protein sequence ID" value="CAB3366604.1"/>
    <property type="molecule type" value="Genomic_DNA"/>
</dbReference>
<dbReference type="Proteomes" id="UP000494165">
    <property type="component" value="Unassembled WGS sequence"/>
</dbReference>
<evidence type="ECO:0000256" key="1">
    <source>
        <dbReference type="SAM" id="MobiDB-lite"/>
    </source>
</evidence>
<gene>
    <name evidence="3" type="ORF">CLODIP_2_CD15940</name>
</gene>
<reference evidence="3 4" key="1">
    <citation type="submission" date="2020-04" db="EMBL/GenBank/DDBJ databases">
        <authorList>
            <person name="Alioto T."/>
            <person name="Alioto T."/>
            <person name="Gomez Garrido J."/>
        </authorList>
    </citation>
    <scope>NUCLEOTIDE SEQUENCE [LARGE SCALE GENOMIC DNA]</scope>
</reference>